<dbReference type="AlphaFoldDB" id="A0A7F5R9C1"/>
<dbReference type="Pfam" id="PF13589">
    <property type="entry name" value="HATPase_c_3"/>
    <property type="match status" value="1"/>
</dbReference>
<dbReference type="InterPro" id="IPR037198">
    <property type="entry name" value="MutL_C_sf"/>
</dbReference>
<reference evidence="6" key="1">
    <citation type="submission" date="2025-08" db="UniProtKB">
        <authorList>
            <consortium name="RefSeq"/>
        </authorList>
    </citation>
    <scope>IDENTIFICATION</scope>
    <source>
        <tissue evidence="6">Entire body</tissue>
    </source>
</reference>
<gene>
    <name evidence="6" type="primary">LOC108744251</name>
</gene>
<keyword evidence="5" id="KW-1185">Reference proteome</keyword>
<dbReference type="Gene3D" id="3.30.565.10">
    <property type="entry name" value="Histidine kinase-like ATPase, C-terminal domain"/>
    <property type="match status" value="1"/>
</dbReference>
<dbReference type="SUPFAM" id="SSF55874">
    <property type="entry name" value="ATPase domain of HSP90 chaperone/DNA topoisomerase II/histidine kinase"/>
    <property type="match status" value="1"/>
</dbReference>
<dbReference type="NCBIfam" id="TIGR00585">
    <property type="entry name" value="mutl"/>
    <property type="match status" value="1"/>
</dbReference>
<dbReference type="InterPro" id="IPR036890">
    <property type="entry name" value="HATPase_C_sf"/>
</dbReference>
<dbReference type="InterPro" id="IPR014721">
    <property type="entry name" value="Ribsml_uS5_D2-typ_fold_subgr"/>
</dbReference>
<dbReference type="GO" id="GO:0032389">
    <property type="term" value="C:MutLalpha complex"/>
    <property type="evidence" value="ECO:0007669"/>
    <property type="project" value="TreeGrafter"/>
</dbReference>
<dbReference type="InterPro" id="IPR042121">
    <property type="entry name" value="MutL_C_regsub"/>
</dbReference>
<dbReference type="InterPro" id="IPR013507">
    <property type="entry name" value="DNA_mismatch_S5_2-like"/>
</dbReference>
<dbReference type="SUPFAM" id="SSF54211">
    <property type="entry name" value="Ribosomal protein S5 domain 2-like"/>
    <property type="match status" value="1"/>
</dbReference>
<dbReference type="SMART" id="SM00853">
    <property type="entry name" value="MutL_C"/>
    <property type="match status" value="1"/>
</dbReference>
<dbReference type="Pfam" id="PF01119">
    <property type="entry name" value="DNA_mis_repair"/>
    <property type="match status" value="1"/>
</dbReference>
<dbReference type="RefSeq" id="XP_025832566.1">
    <property type="nucleotide sequence ID" value="XM_025976781.1"/>
</dbReference>
<dbReference type="GO" id="GO:0005524">
    <property type="term" value="F:ATP binding"/>
    <property type="evidence" value="ECO:0007669"/>
    <property type="project" value="InterPro"/>
</dbReference>
<dbReference type="InterPro" id="IPR002099">
    <property type="entry name" value="MutL/Mlh/PMS"/>
</dbReference>
<name>A0A7F5R9C1_AGRPL</name>
<dbReference type="GeneID" id="108744251"/>
<evidence type="ECO:0000313" key="6">
    <source>
        <dbReference type="RefSeq" id="XP_025832566.1"/>
    </source>
</evidence>
<dbReference type="Gene3D" id="3.30.1370.100">
    <property type="entry name" value="MutL, C-terminal domain, regulatory subdomain"/>
    <property type="match status" value="1"/>
</dbReference>
<keyword evidence="6" id="KW-0540">Nuclease</keyword>
<protein>
    <submittedName>
        <fullName evidence="6">Mismatch repair endonuclease PMS2</fullName>
    </submittedName>
</protein>
<feature type="domain" description="DNA mismatch repair protein S5" evidence="4">
    <location>
        <begin position="231"/>
        <end position="369"/>
    </location>
</feature>
<keyword evidence="6" id="KW-0255">Endonuclease</keyword>
<evidence type="ECO:0000313" key="5">
    <source>
        <dbReference type="Proteomes" id="UP000192223"/>
    </source>
</evidence>
<proteinExistence type="inferred from homology"/>
<dbReference type="Pfam" id="PF08676">
    <property type="entry name" value="MutL_C"/>
    <property type="match status" value="1"/>
</dbReference>
<dbReference type="CDD" id="cd16926">
    <property type="entry name" value="HATPase_MutL-MLH-PMS-like"/>
    <property type="match status" value="1"/>
</dbReference>
<dbReference type="GO" id="GO:0004519">
    <property type="term" value="F:endonuclease activity"/>
    <property type="evidence" value="ECO:0007669"/>
    <property type="project" value="UniProtKB-KW"/>
</dbReference>
<dbReference type="PANTHER" id="PTHR10073">
    <property type="entry name" value="DNA MISMATCH REPAIR PROTEIN MLH, PMS, MUTL"/>
    <property type="match status" value="1"/>
</dbReference>
<keyword evidence="2" id="KW-0227">DNA damage</keyword>
<dbReference type="OrthoDB" id="10254304at2759"/>
<dbReference type="CDD" id="cd03484">
    <property type="entry name" value="MutL_Trans_hPMS_2_like"/>
    <property type="match status" value="1"/>
</dbReference>
<evidence type="ECO:0000256" key="2">
    <source>
        <dbReference type="ARBA" id="ARBA00022763"/>
    </source>
</evidence>
<dbReference type="InterPro" id="IPR014762">
    <property type="entry name" value="DNA_mismatch_repair_CS"/>
</dbReference>
<dbReference type="SMART" id="SM01340">
    <property type="entry name" value="DNA_mis_repair"/>
    <property type="match status" value="1"/>
</dbReference>
<dbReference type="Gene3D" id="3.30.1540.20">
    <property type="entry name" value="MutL, C-terminal domain, dimerisation subdomain"/>
    <property type="match status" value="1"/>
</dbReference>
<dbReference type="InterPro" id="IPR020568">
    <property type="entry name" value="Ribosomal_Su5_D2-typ_SF"/>
</dbReference>
<comment type="similarity">
    <text evidence="1">Belongs to the DNA mismatch repair MutL/HexB family.</text>
</comment>
<dbReference type="GO" id="GO:0030983">
    <property type="term" value="F:mismatched DNA binding"/>
    <property type="evidence" value="ECO:0007669"/>
    <property type="project" value="InterPro"/>
</dbReference>
<evidence type="ECO:0000256" key="1">
    <source>
        <dbReference type="ARBA" id="ARBA00006082"/>
    </source>
</evidence>
<dbReference type="SUPFAM" id="SSF118116">
    <property type="entry name" value="DNA mismatch repair protein MutL"/>
    <property type="match status" value="1"/>
</dbReference>
<dbReference type="KEGG" id="apln:108744251"/>
<dbReference type="GO" id="GO:0016887">
    <property type="term" value="F:ATP hydrolysis activity"/>
    <property type="evidence" value="ECO:0007669"/>
    <property type="project" value="InterPro"/>
</dbReference>
<dbReference type="InterPro" id="IPR014790">
    <property type="entry name" value="MutL_C"/>
</dbReference>
<dbReference type="FunCoup" id="A0A7F5R9C1">
    <property type="interactions" value="1610"/>
</dbReference>
<dbReference type="Proteomes" id="UP000192223">
    <property type="component" value="Unplaced"/>
</dbReference>
<dbReference type="InterPro" id="IPR042120">
    <property type="entry name" value="MutL_C_dimsub"/>
</dbReference>
<dbReference type="PANTHER" id="PTHR10073:SF52">
    <property type="entry name" value="MISMATCH REPAIR ENDONUCLEASE PMS2"/>
    <property type="match status" value="1"/>
</dbReference>
<dbReference type="PROSITE" id="PS00058">
    <property type="entry name" value="DNA_MISMATCH_REPAIR_1"/>
    <property type="match status" value="1"/>
</dbReference>
<feature type="domain" description="MutL C-terminal dimerisation" evidence="3">
    <location>
        <begin position="693"/>
        <end position="825"/>
    </location>
</feature>
<dbReference type="InParanoid" id="A0A7F5R9C1"/>
<evidence type="ECO:0000259" key="4">
    <source>
        <dbReference type="SMART" id="SM01340"/>
    </source>
</evidence>
<keyword evidence="6" id="KW-0378">Hydrolase</keyword>
<dbReference type="Gene3D" id="3.30.230.10">
    <property type="match status" value="1"/>
</dbReference>
<sequence>MMDLKDNTDSIKCNKNDSISRINRETVHKICSGQVVLSLAIAVKELVENAIDASATIIDVRLKEYGSELIEVSDNGVGVKEENFESLTLKHYTSKLREFSDLESVGTLGFRGEALSSLCALTDLVIITRHSSANYATKISYDHNGRIVTSLPAARDVGTTVILQNLFNSLPVRRKEFLKNLRREFNKMCQLLYAYCLVCRNIKITCSNQTSKSSKNTVVATLGNNSIKDNIISVFGPKQVSTLIEIEAVEPDETIVKEFDIKNIVYGEPLPFKFEFFISNVTHGNGRSTVDRQFFYVNNRPCEPQKVMKVVNDVYKQFNSNQYPFVYLNVEMERSCVDVNVTPDKRQVFLEKEKLLLAVIKSSLLEAFKATPSTYTLQNTKIETKITDYTIGGMKGLKRPLEECEENDKEENFTFMDKFKKSLSNKSFSTKSDDENYNKESPKSISNELDKVDVEENRVLLEEKCENKESKKFETFNCMESPSHSLDHTFKKSKWDNLVNEVPEVPKTKLNHAIKIFPKEIEQIINGSSLSENTVSKSNETIINETMHLTLNSELDFNKQSSTCKLSSPVRKSSKWDDLDAEFPPTSLTTEIKGETFKSVKCFSRSKKDNVIKIDLNISLGTSTNEFSNTKISIRTSESQIENALRTSSYFNRHKKKEILVRFRSKIAPDANKTAEQELQKQISKDMFHRMSIIGQFNLGFIIAKLDNDLFIIDQHATDEKYNYETLQRNTILESQVLVNPKPLELSATNEAILIDNEEVFKKNGFNFLIKKNAPVTKKVLLTAIPISKNYTFGKDDIEEMLFMLQVIKIIFDLLIYVSLINLKLLEQWQKFSFNLYLVLAYINF</sequence>
<dbReference type="FunFam" id="3.30.565.10:FF:000014">
    <property type="entry name" value="Mismatch repair endonuclease pms1, putative"/>
    <property type="match status" value="1"/>
</dbReference>
<organism evidence="5 6">
    <name type="scientific">Agrilus planipennis</name>
    <name type="common">Emerald ash borer</name>
    <name type="synonym">Agrilus marcopoli</name>
    <dbReference type="NCBI Taxonomy" id="224129"/>
    <lineage>
        <taxon>Eukaryota</taxon>
        <taxon>Metazoa</taxon>
        <taxon>Ecdysozoa</taxon>
        <taxon>Arthropoda</taxon>
        <taxon>Hexapoda</taxon>
        <taxon>Insecta</taxon>
        <taxon>Pterygota</taxon>
        <taxon>Neoptera</taxon>
        <taxon>Endopterygota</taxon>
        <taxon>Coleoptera</taxon>
        <taxon>Polyphaga</taxon>
        <taxon>Elateriformia</taxon>
        <taxon>Buprestoidea</taxon>
        <taxon>Buprestidae</taxon>
        <taxon>Agrilinae</taxon>
        <taxon>Agrilus</taxon>
    </lineage>
</organism>
<dbReference type="CTD" id="5395"/>
<dbReference type="GO" id="GO:0006298">
    <property type="term" value="P:mismatch repair"/>
    <property type="evidence" value="ECO:0007669"/>
    <property type="project" value="InterPro"/>
</dbReference>
<evidence type="ECO:0000259" key="3">
    <source>
        <dbReference type="SMART" id="SM00853"/>
    </source>
</evidence>
<dbReference type="InterPro" id="IPR038973">
    <property type="entry name" value="MutL/Mlh/Pms-like"/>
</dbReference>
<dbReference type="FunFam" id="3.30.230.10:FF:000032">
    <property type="entry name" value="mismatch repair endonuclease PMS2 isoform X2"/>
    <property type="match status" value="1"/>
</dbReference>
<accession>A0A7F5R9C1</accession>
<dbReference type="GO" id="GO:0140664">
    <property type="term" value="F:ATP-dependent DNA damage sensor activity"/>
    <property type="evidence" value="ECO:0007669"/>
    <property type="project" value="InterPro"/>
</dbReference>